<accession>A0AAU8P5I1</accession>
<dbReference type="KEGG" id="etr:ETAE_2688"/>
<organism evidence="1 2">
    <name type="scientific">Edwardsiella piscicida</name>
    <dbReference type="NCBI Taxonomy" id="1263550"/>
    <lineage>
        <taxon>Bacteria</taxon>
        <taxon>Pseudomonadati</taxon>
        <taxon>Pseudomonadota</taxon>
        <taxon>Gammaproteobacteria</taxon>
        <taxon>Enterobacterales</taxon>
        <taxon>Hafniaceae</taxon>
        <taxon>Edwardsiella</taxon>
    </lineage>
</organism>
<evidence type="ECO:0000313" key="2">
    <source>
        <dbReference type="Proteomes" id="UP000002634"/>
    </source>
</evidence>
<dbReference type="Proteomes" id="UP000002634">
    <property type="component" value="Chromosome"/>
</dbReference>
<sequence>MPPTRPEYHYAFSLKRVHSILFNAGAHSITIQTQTFYKQTASRQQNDTADNNQFIIN</sequence>
<proteinExistence type="predicted"/>
<protein>
    <submittedName>
        <fullName evidence="1">Uncharacterized protein</fullName>
    </submittedName>
</protein>
<dbReference type="EMBL" id="CP001135">
    <property type="protein sequence ID" value="ACY85523.1"/>
    <property type="molecule type" value="Genomic_DNA"/>
</dbReference>
<dbReference type="AlphaFoldDB" id="A0AAU8P5I1"/>
<keyword evidence="2" id="KW-1185">Reference proteome</keyword>
<reference evidence="1 2" key="1">
    <citation type="journal article" date="2009" name="PLoS ONE">
        <title>Genome sequence of the versatile fish pathogen Edwardsiella tarda provides insights into its adaptation to broad host ranges and intracellular niches.</title>
        <authorList>
            <person name="Wang Q."/>
            <person name="Yang M."/>
            <person name="Xiao J."/>
            <person name="Wu H."/>
            <person name="Wang X."/>
            <person name="Lv Y."/>
            <person name="Xu L."/>
            <person name="Zheng H."/>
            <person name="Wang S."/>
            <person name="Zhao G."/>
            <person name="Liu Q."/>
            <person name="Zhang Y."/>
        </authorList>
    </citation>
    <scope>NUCLEOTIDE SEQUENCE [LARGE SCALE GENOMIC DNA]</scope>
    <source>
        <strain evidence="2">EIB202 / CCTCC M208068</strain>
    </source>
</reference>
<gene>
    <name evidence="1" type="ordered locus">ETAE_2688</name>
</gene>
<name>A0AAU8P5I1_EDWPI</name>
<evidence type="ECO:0000313" key="1">
    <source>
        <dbReference type="EMBL" id="ACY85523.1"/>
    </source>
</evidence>